<evidence type="ECO:0000256" key="2">
    <source>
        <dbReference type="ARBA" id="ARBA00005375"/>
    </source>
</evidence>
<dbReference type="GO" id="GO:0003993">
    <property type="term" value="F:acid phosphatase activity"/>
    <property type="evidence" value="ECO:0007669"/>
    <property type="project" value="UniProtKB-EC"/>
</dbReference>
<protein>
    <recommendedName>
        <fullName evidence="3">acid phosphatase</fullName>
        <ecNumber evidence="3">3.1.3.2</ecNumber>
    </recommendedName>
</protein>
<comment type="catalytic activity">
    <reaction evidence="1">
        <text>a phosphate monoester + H2O = an alcohol + phosphate</text>
        <dbReference type="Rhea" id="RHEA:15017"/>
        <dbReference type="ChEBI" id="CHEBI:15377"/>
        <dbReference type="ChEBI" id="CHEBI:30879"/>
        <dbReference type="ChEBI" id="CHEBI:43474"/>
        <dbReference type="ChEBI" id="CHEBI:67140"/>
        <dbReference type="EC" id="3.1.3.2"/>
    </reaction>
</comment>
<dbReference type="Pfam" id="PF00328">
    <property type="entry name" value="His_Phos_2"/>
    <property type="match status" value="1"/>
</dbReference>
<keyword evidence="4" id="KW-0732">Signal</keyword>
<organism evidence="8 9">
    <name type="scientific">Ignelater luminosus</name>
    <name type="common">Cucubano</name>
    <name type="synonym">Pyrophorus luminosus</name>
    <dbReference type="NCBI Taxonomy" id="2038154"/>
    <lineage>
        <taxon>Eukaryota</taxon>
        <taxon>Metazoa</taxon>
        <taxon>Ecdysozoa</taxon>
        <taxon>Arthropoda</taxon>
        <taxon>Hexapoda</taxon>
        <taxon>Insecta</taxon>
        <taxon>Pterygota</taxon>
        <taxon>Neoptera</taxon>
        <taxon>Endopterygota</taxon>
        <taxon>Coleoptera</taxon>
        <taxon>Polyphaga</taxon>
        <taxon>Elateriformia</taxon>
        <taxon>Elateroidea</taxon>
        <taxon>Elateridae</taxon>
        <taxon>Agrypninae</taxon>
        <taxon>Pyrophorini</taxon>
        <taxon>Ignelater</taxon>
    </lineage>
</organism>
<evidence type="ECO:0000256" key="1">
    <source>
        <dbReference type="ARBA" id="ARBA00000032"/>
    </source>
</evidence>
<dbReference type="InterPro" id="IPR050645">
    <property type="entry name" value="Histidine_acid_phosphatase"/>
</dbReference>
<dbReference type="PROSITE" id="PS00778">
    <property type="entry name" value="HIS_ACID_PHOSPHAT_2"/>
    <property type="match status" value="1"/>
</dbReference>
<dbReference type="PANTHER" id="PTHR11567:SF211">
    <property type="entry name" value="PROSTATIC ACID PHOSPHATASE"/>
    <property type="match status" value="1"/>
</dbReference>
<evidence type="ECO:0000313" key="8">
    <source>
        <dbReference type="EMBL" id="KAF2902354.1"/>
    </source>
</evidence>
<comment type="caution">
    <text evidence="8">The sequence shown here is derived from an EMBL/GenBank/DDBJ whole genome shotgun (WGS) entry which is preliminary data.</text>
</comment>
<dbReference type="InterPro" id="IPR000560">
    <property type="entry name" value="His_Pase_clade-2"/>
</dbReference>
<dbReference type="AlphaFoldDB" id="A0A8K0GJK0"/>
<keyword evidence="6" id="KW-1015">Disulfide bond</keyword>
<dbReference type="Gene3D" id="3.40.50.1240">
    <property type="entry name" value="Phosphoglycerate mutase-like"/>
    <property type="match status" value="1"/>
</dbReference>
<evidence type="ECO:0000256" key="7">
    <source>
        <dbReference type="ARBA" id="ARBA00023180"/>
    </source>
</evidence>
<dbReference type="EMBL" id="VTPC01001327">
    <property type="protein sequence ID" value="KAF2902354.1"/>
    <property type="molecule type" value="Genomic_DNA"/>
</dbReference>
<name>A0A8K0GJK0_IGNLU</name>
<keyword evidence="9" id="KW-1185">Reference proteome</keyword>
<accession>A0A8K0GJK0</accession>
<keyword evidence="7" id="KW-0325">Glycoprotein</keyword>
<proteinExistence type="inferred from homology"/>
<dbReference type="Proteomes" id="UP000801492">
    <property type="component" value="Unassembled WGS sequence"/>
</dbReference>
<gene>
    <name evidence="8" type="ORF">ILUMI_03831</name>
</gene>
<dbReference type="OrthoDB" id="10257284at2759"/>
<reference evidence="8" key="1">
    <citation type="submission" date="2019-08" db="EMBL/GenBank/DDBJ databases">
        <title>The genome of the North American firefly Photinus pyralis.</title>
        <authorList>
            <consortium name="Photinus pyralis genome working group"/>
            <person name="Fallon T.R."/>
            <person name="Sander Lower S.E."/>
            <person name="Weng J.-K."/>
        </authorList>
    </citation>
    <scope>NUCLEOTIDE SEQUENCE</scope>
    <source>
        <strain evidence="8">TRF0915ILg1</strain>
        <tissue evidence="8">Whole body</tissue>
    </source>
</reference>
<keyword evidence="5" id="KW-0378">Hydrolase</keyword>
<dbReference type="SUPFAM" id="SSF53254">
    <property type="entry name" value="Phosphoglycerate mutase-like"/>
    <property type="match status" value="1"/>
</dbReference>
<evidence type="ECO:0000313" key="9">
    <source>
        <dbReference type="Proteomes" id="UP000801492"/>
    </source>
</evidence>
<evidence type="ECO:0000256" key="3">
    <source>
        <dbReference type="ARBA" id="ARBA00012646"/>
    </source>
</evidence>
<comment type="similarity">
    <text evidence="2">Belongs to the histidine acid phosphatase family.</text>
</comment>
<dbReference type="CDD" id="cd07061">
    <property type="entry name" value="HP_HAP_like"/>
    <property type="match status" value="1"/>
</dbReference>
<evidence type="ECO:0000256" key="5">
    <source>
        <dbReference type="ARBA" id="ARBA00022801"/>
    </source>
</evidence>
<dbReference type="InterPro" id="IPR033379">
    <property type="entry name" value="Acid_Pase_AS"/>
</dbReference>
<feature type="non-terminal residue" evidence="8">
    <location>
        <position position="343"/>
    </location>
</feature>
<evidence type="ECO:0000256" key="4">
    <source>
        <dbReference type="ARBA" id="ARBA00022729"/>
    </source>
</evidence>
<dbReference type="InterPro" id="IPR029033">
    <property type="entry name" value="His_PPase_superfam"/>
</dbReference>
<dbReference type="PANTHER" id="PTHR11567">
    <property type="entry name" value="ACID PHOSPHATASE-RELATED"/>
    <property type="match status" value="1"/>
</dbReference>
<evidence type="ECO:0000256" key="6">
    <source>
        <dbReference type="ARBA" id="ARBA00023157"/>
    </source>
</evidence>
<dbReference type="EC" id="3.1.3.2" evidence="3"/>
<sequence length="343" mass="39970">FFRHGSRTPDPHEVYPNDPYAADNFYPTGFGQLTNNGKQKAYQLGKLLRARYKHFLGENYTPDLVWTKTTDVDRTKMSALLVLAGLFPPSSSQTWEHNLNWMPIPYHYDKFTNDYDLRRPNSYCPRYMRELTNVLNSDAAKKFLKEHSLTFQYVSKHSGRQLDKLTDMFSMYQVLHSEENMNMTLPKWTRSVYPDTIRYLAAEQCTLENSTPLLKRLNGGRMLKKVIQNMINKSEGVFDPPGRKIFLYSGHDNNVINILAALNLYEPHFPNYSAAVLIELYRLNHTNQHYVKVLYVKDVSSEPEEQQFPECGNFCSLAQFIYIAEPHLPINYTRECHSTVLLD</sequence>